<name>A0A821YDJ2_9BILA</name>
<dbReference type="InterPro" id="IPR019734">
    <property type="entry name" value="TPR_rpt"/>
</dbReference>
<dbReference type="EMBL" id="CAJOBP010094206">
    <property type="protein sequence ID" value="CAF4957130.1"/>
    <property type="molecule type" value="Genomic_DNA"/>
</dbReference>
<dbReference type="PANTHER" id="PTHR45641:SF1">
    <property type="entry name" value="AAA+ ATPASE DOMAIN-CONTAINING PROTEIN"/>
    <property type="match status" value="1"/>
</dbReference>
<evidence type="ECO:0000313" key="4">
    <source>
        <dbReference type="EMBL" id="CAF4957130.1"/>
    </source>
</evidence>
<feature type="non-terminal residue" evidence="4">
    <location>
        <position position="81"/>
    </location>
</feature>
<dbReference type="PANTHER" id="PTHR45641">
    <property type="entry name" value="TETRATRICOPEPTIDE REPEAT PROTEIN (AFU_ORTHOLOGUE AFUA_6G03870)"/>
    <property type="match status" value="1"/>
</dbReference>
<organism evidence="4 5">
    <name type="scientific">Rotaria socialis</name>
    <dbReference type="NCBI Taxonomy" id="392032"/>
    <lineage>
        <taxon>Eukaryota</taxon>
        <taxon>Metazoa</taxon>
        <taxon>Spiralia</taxon>
        <taxon>Gnathifera</taxon>
        <taxon>Rotifera</taxon>
        <taxon>Eurotatoria</taxon>
        <taxon>Bdelloidea</taxon>
        <taxon>Philodinida</taxon>
        <taxon>Philodinidae</taxon>
        <taxon>Rotaria</taxon>
    </lineage>
</organism>
<dbReference type="Proteomes" id="UP000663873">
    <property type="component" value="Unassembled WGS sequence"/>
</dbReference>
<evidence type="ECO:0000256" key="2">
    <source>
        <dbReference type="ARBA" id="ARBA00022803"/>
    </source>
</evidence>
<evidence type="ECO:0000256" key="1">
    <source>
        <dbReference type="ARBA" id="ARBA00022737"/>
    </source>
</evidence>
<dbReference type="PROSITE" id="PS50005">
    <property type="entry name" value="TPR"/>
    <property type="match status" value="1"/>
</dbReference>
<reference evidence="4" key="1">
    <citation type="submission" date="2021-02" db="EMBL/GenBank/DDBJ databases">
        <authorList>
            <person name="Nowell W R."/>
        </authorList>
    </citation>
    <scope>NUCLEOTIDE SEQUENCE</scope>
</reference>
<feature type="repeat" description="TPR" evidence="3">
    <location>
        <begin position="28"/>
        <end position="61"/>
    </location>
</feature>
<keyword evidence="2 3" id="KW-0802">TPR repeat</keyword>
<proteinExistence type="predicted"/>
<dbReference type="InterPro" id="IPR011990">
    <property type="entry name" value="TPR-like_helical_dom_sf"/>
</dbReference>
<dbReference type="PROSITE" id="PS50293">
    <property type="entry name" value="TPR_REGION"/>
    <property type="match status" value="1"/>
</dbReference>
<sequence length="81" mass="9526">MYSEAQQNFEKAVQILLQEFPTARRELADTYHNIGEVYYLMKDYAKASNYYDKTLELDHKIFSQNDPSLASTYYNLATVNE</sequence>
<comment type="caution">
    <text evidence="4">The sequence shown here is derived from an EMBL/GenBank/DDBJ whole genome shotgun (WGS) entry which is preliminary data.</text>
</comment>
<accession>A0A821YDJ2</accession>
<evidence type="ECO:0000313" key="5">
    <source>
        <dbReference type="Proteomes" id="UP000663873"/>
    </source>
</evidence>
<protein>
    <submittedName>
        <fullName evidence="4">Uncharacterized protein</fullName>
    </submittedName>
</protein>
<evidence type="ECO:0000256" key="3">
    <source>
        <dbReference type="PROSITE-ProRule" id="PRU00339"/>
    </source>
</evidence>
<dbReference type="Pfam" id="PF13424">
    <property type="entry name" value="TPR_12"/>
    <property type="match status" value="1"/>
</dbReference>
<dbReference type="SUPFAM" id="SSF48452">
    <property type="entry name" value="TPR-like"/>
    <property type="match status" value="1"/>
</dbReference>
<keyword evidence="1" id="KW-0677">Repeat</keyword>
<gene>
    <name evidence="4" type="ORF">UJA718_LOCUS48051</name>
</gene>
<keyword evidence="5" id="KW-1185">Reference proteome</keyword>
<dbReference type="Gene3D" id="1.25.40.10">
    <property type="entry name" value="Tetratricopeptide repeat domain"/>
    <property type="match status" value="1"/>
</dbReference>
<dbReference type="SMART" id="SM00028">
    <property type="entry name" value="TPR"/>
    <property type="match status" value="1"/>
</dbReference>
<dbReference type="AlphaFoldDB" id="A0A821YDJ2"/>